<dbReference type="Gene3D" id="3.30.300.30">
    <property type="match status" value="1"/>
</dbReference>
<dbReference type="GO" id="GO:0006631">
    <property type="term" value="P:fatty acid metabolic process"/>
    <property type="evidence" value="ECO:0007669"/>
    <property type="project" value="TreeGrafter"/>
</dbReference>
<dbReference type="Pfam" id="PF00501">
    <property type="entry name" value="AMP-binding"/>
    <property type="match status" value="1"/>
</dbReference>
<dbReference type="InterPro" id="IPR045851">
    <property type="entry name" value="AMP-bd_C_sf"/>
</dbReference>
<reference evidence="5" key="1">
    <citation type="journal article" date="2021" name="Nat. Microbiol.">
        <title>Cocultivation of an ultrasmall environmental parasitic bacterium with lytic ability against bacteria associated with wastewater foams.</title>
        <authorList>
            <person name="Batinovic S."/>
            <person name="Rose J.J.A."/>
            <person name="Ratcliffe J."/>
            <person name="Seviour R.J."/>
            <person name="Petrovski S."/>
        </authorList>
    </citation>
    <scope>NUCLEOTIDE SEQUENCE</scope>
    <source>
        <strain evidence="5">CON44</strain>
    </source>
</reference>
<comment type="similarity">
    <text evidence="1">Belongs to the ATP-dependent AMP-binding enzyme family.</text>
</comment>
<evidence type="ECO:0000313" key="5">
    <source>
        <dbReference type="EMBL" id="QHN39040.1"/>
    </source>
</evidence>
<dbReference type="InterPro" id="IPR025110">
    <property type="entry name" value="AMP-bd_C"/>
</dbReference>
<proteinExistence type="inferred from homology"/>
<dbReference type="RefSeq" id="WP_005185758.1">
    <property type="nucleotide sequence ID" value="NZ_CP045804.1"/>
</dbReference>
<protein>
    <submittedName>
        <fullName evidence="5">AMP-binding protein</fullName>
    </submittedName>
</protein>
<accession>A0A857MDZ2</accession>
<organism evidence="5">
    <name type="scientific">Gordonia amarae</name>
    <dbReference type="NCBI Taxonomy" id="36821"/>
    <lineage>
        <taxon>Bacteria</taxon>
        <taxon>Bacillati</taxon>
        <taxon>Actinomycetota</taxon>
        <taxon>Actinomycetes</taxon>
        <taxon>Mycobacteriales</taxon>
        <taxon>Gordoniaceae</taxon>
        <taxon>Gordonia</taxon>
    </lineage>
</organism>
<dbReference type="PANTHER" id="PTHR43201">
    <property type="entry name" value="ACYL-COA SYNTHETASE"/>
    <property type="match status" value="1"/>
</dbReference>
<gene>
    <name evidence="5" type="ORF">GII30_07500</name>
</gene>
<feature type="domain" description="AMP-dependent synthetase/ligase" evidence="3">
    <location>
        <begin position="26"/>
        <end position="375"/>
    </location>
</feature>
<evidence type="ECO:0000256" key="1">
    <source>
        <dbReference type="ARBA" id="ARBA00006432"/>
    </source>
</evidence>
<evidence type="ECO:0000256" key="2">
    <source>
        <dbReference type="ARBA" id="ARBA00022598"/>
    </source>
</evidence>
<dbReference type="EMBL" id="CP045810">
    <property type="protein sequence ID" value="QHN39040.1"/>
    <property type="molecule type" value="Genomic_DNA"/>
</dbReference>
<dbReference type="InterPro" id="IPR000873">
    <property type="entry name" value="AMP-dep_synth/lig_dom"/>
</dbReference>
<dbReference type="InterPro" id="IPR042099">
    <property type="entry name" value="ANL_N_sf"/>
</dbReference>
<name>A0A857MDZ2_9ACTN</name>
<dbReference type="Gene3D" id="3.40.50.12780">
    <property type="entry name" value="N-terminal domain of ligase-like"/>
    <property type="match status" value="1"/>
</dbReference>
<dbReference type="PROSITE" id="PS00455">
    <property type="entry name" value="AMP_BINDING"/>
    <property type="match status" value="1"/>
</dbReference>
<dbReference type="Pfam" id="PF13193">
    <property type="entry name" value="AMP-binding_C"/>
    <property type="match status" value="1"/>
</dbReference>
<sequence length="528" mass="57776">MADTTVAEHRPHADTDEERLLFPDTYAEQEPDRPAYIMASGEAVSYGEMVEASRAISGLLHGRGLRHGDTVAILMSNEAAYFKVAWGLQRAGLRYVAIATRLGAADVAYILGNCEADALIVGPSLLDLAREALALTDGVAERFTTGPDVDGFESLFEASAGSAPNPDEREGVDLLYSSGTTGRPKGIVATLPLAPLGTGPGFATLFHEKWGLEHDSIYLSPAPLYHAAPLRVCMTVHRYGGTVIVMDRFDAAAALELIQRYRVTETQMVPTMLIRMLKLPEEERHSYDVSSLRCVVHAAAPMPAEAKREVIDWFGPIVREFYSATENYLFTELGTEEWLSHPGSVGAPLSGTPHILDDDGKELPVGQIGTIWSEGGLWFEYLGDPDKTAEARNAEGWTTVGDLGHLDEDGYLYLADRRSDLILCGGANIYPQEAESHLLGHPDVADAAVFGIPHDELGQVVHGAVQLREGVEAGPETEQRLLTYLTDSLSSFKCPRRLDFLDELPRLPTGKVLKRVLQQRYREEHSQL</sequence>
<keyword evidence="2" id="KW-0436">Ligase</keyword>
<dbReference type="AlphaFoldDB" id="A0A857MDZ2"/>
<dbReference type="GO" id="GO:0031956">
    <property type="term" value="F:medium-chain fatty acid-CoA ligase activity"/>
    <property type="evidence" value="ECO:0007669"/>
    <property type="project" value="TreeGrafter"/>
</dbReference>
<dbReference type="InterPro" id="IPR020845">
    <property type="entry name" value="AMP-binding_CS"/>
</dbReference>
<dbReference type="SUPFAM" id="SSF56801">
    <property type="entry name" value="Acetyl-CoA synthetase-like"/>
    <property type="match status" value="1"/>
</dbReference>
<feature type="domain" description="AMP-binding enzyme C-terminal" evidence="4">
    <location>
        <begin position="433"/>
        <end position="511"/>
    </location>
</feature>
<evidence type="ECO:0000259" key="4">
    <source>
        <dbReference type="Pfam" id="PF13193"/>
    </source>
</evidence>
<evidence type="ECO:0000259" key="3">
    <source>
        <dbReference type="Pfam" id="PF00501"/>
    </source>
</evidence>
<dbReference type="PANTHER" id="PTHR43201:SF5">
    <property type="entry name" value="MEDIUM-CHAIN ACYL-COA LIGASE ACSF2, MITOCHONDRIAL"/>
    <property type="match status" value="1"/>
</dbReference>